<reference evidence="1 2" key="1">
    <citation type="journal article" date="2014" name="Environ. Microbiol.">
        <title>Comparative genomics of the marine bacterial genus Glaciecola reveals the high degree of genomic diversity and genomic characteristic for cold adaptation.</title>
        <authorList>
            <person name="Qin Q.L."/>
            <person name="Xie B.B."/>
            <person name="Yu Y."/>
            <person name="Shu Y.L."/>
            <person name="Rong J.C."/>
            <person name="Zhang Y.J."/>
            <person name="Zhao D.L."/>
            <person name="Chen X.L."/>
            <person name="Zhang X.Y."/>
            <person name="Chen B."/>
            <person name="Zhou B.C."/>
            <person name="Zhang Y.Z."/>
        </authorList>
    </citation>
    <scope>NUCLEOTIDE SEQUENCE [LARGE SCALE GENOMIC DNA]</scope>
    <source>
        <strain evidence="1 2">NO2</strain>
    </source>
</reference>
<evidence type="ECO:0000313" key="2">
    <source>
        <dbReference type="Proteomes" id="UP000008372"/>
    </source>
</evidence>
<gene>
    <name evidence="1" type="ORF">GAGA_3167</name>
</gene>
<protein>
    <submittedName>
        <fullName evidence="1">Uncharacterized protein</fullName>
    </submittedName>
</protein>
<keyword evidence="2" id="KW-1185">Reference proteome</keyword>
<evidence type="ECO:0000313" key="1">
    <source>
        <dbReference type="EMBL" id="GAC06001.1"/>
    </source>
</evidence>
<dbReference type="EMBL" id="BAEK01000051">
    <property type="protein sequence ID" value="GAC06001.1"/>
    <property type="molecule type" value="Genomic_DNA"/>
</dbReference>
<accession>A0ABQ0I9F1</accession>
<sequence length="54" mass="6240">MSYAHGAQLRCLCAVLTYAHCLFMACGHYPLRLTYELRSQSTASLLMRYAYRHP</sequence>
<name>A0ABQ0I9F1_9ALTE</name>
<dbReference type="Proteomes" id="UP000008372">
    <property type="component" value="Unassembled WGS sequence"/>
</dbReference>
<comment type="caution">
    <text evidence="1">The sequence shown here is derived from an EMBL/GenBank/DDBJ whole genome shotgun (WGS) entry which is preliminary data.</text>
</comment>
<proteinExistence type="predicted"/>
<organism evidence="1 2">
    <name type="scientific">Paraglaciecola agarilytica NO2</name>
    <dbReference type="NCBI Taxonomy" id="1125747"/>
    <lineage>
        <taxon>Bacteria</taxon>
        <taxon>Pseudomonadati</taxon>
        <taxon>Pseudomonadota</taxon>
        <taxon>Gammaproteobacteria</taxon>
        <taxon>Alteromonadales</taxon>
        <taxon>Alteromonadaceae</taxon>
        <taxon>Paraglaciecola</taxon>
    </lineage>
</organism>